<dbReference type="Proteomes" id="UP001252243">
    <property type="component" value="Unassembled WGS sequence"/>
</dbReference>
<evidence type="ECO:0000259" key="6">
    <source>
        <dbReference type="PROSITE" id="PS51078"/>
    </source>
</evidence>
<evidence type="ECO:0000256" key="2">
    <source>
        <dbReference type="ARBA" id="ARBA00023125"/>
    </source>
</evidence>
<proteinExistence type="predicted"/>
<accession>A0ABU1U8S0</accession>
<dbReference type="PROSITE" id="PS51077">
    <property type="entry name" value="HTH_ICLR"/>
    <property type="match status" value="1"/>
</dbReference>
<dbReference type="InterPro" id="IPR029016">
    <property type="entry name" value="GAF-like_dom_sf"/>
</dbReference>
<protein>
    <submittedName>
        <fullName evidence="7">DNA-binding IclR family transcriptional regulator</fullName>
    </submittedName>
</protein>
<dbReference type="Gene3D" id="3.30.450.40">
    <property type="match status" value="1"/>
</dbReference>
<keyword evidence="2 7" id="KW-0238">DNA-binding</keyword>
<evidence type="ECO:0000259" key="5">
    <source>
        <dbReference type="PROSITE" id="PS51077"/>
    </source>
</evidence>
<dbReference type="InterPro" id="IPR036388">
    <property type="entry name" value="WH-like_DNA-bd_sf"/>
</dbReference>
<dbReference type="InterPro" id="IPR036390">
    <property type="entry name" value="WH_DNA-bd_sf"/>
</dbReference>
<keyword evidence="8" id="KW-1185">Reference proteome</keyword>
<evidence type="ECO:0000256" key="3">
    <source>
        <dbReference type="ARBA" id="ARBA00023163"/>
    </source>
</evidence>
<dbReference type="EMBL" id="JAVDVQ010000003">
    <property type="protein sequence ID" value="MDR7081589.1"/>
    <property type="molecule type" value="Genomic_DNA"/>
</dbReference>
<dbReference type="SUPFAM" id="SSF46785">
    <property type="entry name" value="Winged helix' DNA-binding domain"/>
    <property type="match status" value="1"/>
</dbReference>
<dbReference type="PANTHER" id="PTHR30136">
    <property type="entry name" value="HELIX-TURN-HELIX TRANSCRIPTIONAL REGULATOR, ICLR FAMILY"/>
    <property type="match status" value="1"/>
</dbReference>
<reference evidence="7 8" key="1">
    <citation type="submission" date="2023-07" db="EMBL/GenBank/DDBJ databases">
        <title>Sorghum-associated microbial communities from plants grown in Nebraska, USA.</title>
        <authorList>
            <person name="Schachtman D."/>
        </authorList>
    </citation>
    <scope>NUCLEOTIDE SEQUENCE [LARGE SCALE GENOMIC DNA]</scope>
    <source>
        <strain evidence="7 8">BE167</strain>
    </source>
</reference>
<sequence>MRTTLDSGRPDGPADGQARNEEVTMAGGSREPGRTVTSKVLAILEAFEKSRGALSLTDIAEKSGLPLSTAHRLVNELTDWGFLSREPNGRYQLGIRLWELAQNTGRQLRDAARPYVQDLFSLTGETAHLAVRAGRDVLYIDRVYGSKRVPRAGRVGGRLPMHATAVGKVLLAFEEDWVRDAYLNRQLERHTAHTHVDPKKLAGELTQIREQGYATTLEEVRLGSCSIAVPVFHTGRIGASIGLVLPTSQAATMTRHLPVLRGIAAQIERATARIPLETLLGSHAAGTD</sequence>
<dbReference type="InterPro" id="IPR014757">
    <property type="entry name" value="Tscrpt_reg_IclR_C"/>
</dbReference>
<evidence type="ECO:0000313" key="7">
    <source>
        <dbReference type="EMBL" id="MDR7081589.1"/>
    </source>
</evidence>
<dbReference type="GO" id="GO:0003677">
    <property type="term" value="F:DNA binding"/>
    <property type="evidence" value="ECO:0007669"/>
    <property type="project" value="UniProtKB-KW"/>
</dbReference>
<gene>
    <name evidence="7" type="ORF">J2X01_000870</name>
</gene>
<dbReference type="InterPro" id="IPR050707">
    <property type="entry name" value="HTH_MetabolicPath_Reg"/>
</dbReference>
<dbReference type="PANTHER" id="PTHR30136:SF24">
    <property type="entry name" value="HTH-TYPE TRANSCRIPTIONAL REPRESSOR ALLR"/>
    <property type="match status" value="1"/>
</dbReference>
<keyword evidence="1" id="KW-0805">Transcription regulation</keyword>
<evidence type="ECO:0000313" key="8">
    <source>
        <dbReference type="Proteomes" id="UP001252243"/>
    </source>
</evidence>
<feature type="domain" description="IclR-ED" evidence="6">
    <location>
        <begin position="96"/>
        <end position="273"/>
    </location>
</feature>
<evidence type="ECO:0000256" key="4">
    <source>
        <dbReference type="SAM" id="MobiDB-lite"/>
    </source>
</evidence>
<dbReference type="SMART" id="SM00346">
    <property type="entry name" value="HTH_ICLR"/>
    <property type="match status" value="1"/>
</dbReference>
<organism evidence="7 8">
    <name type="scientific">Arthrobacter ginsengisoli</name>
    <dbReference type="NCBI Taxonomy" id="1356565"/>
    <lineage>
        <taxon>Bacteria</taxon>
        <taxon>Bacillati</taxon>
        <taxon>Actinomycetota</taxon>
        <taxon>Actinomycetes</taxon>
        <taxon>Micrococcales</taxon>
        <taxon>Micrococcaceae</taxon>
        <taxon>Arthrobacter</taxon>
    </lineage>
</organism>
<evidence type="ECO:0000256" key="1">
    <source>
        <dbReference type="ARBA" id="ARBA00023015"/>
    </source>
</evidence>
<feature type="domain" description="HTH iclR-type" evidence="5">
    <location>
        <begin position="34"/>
        <end position="95"/>
    </location>
</feature>
<dbReference type="Pfam" id="PF09339">
    <property type="entry name" value="HTH_IclR"/>
    <property type="match status" value="1"/>
</dbReference>
<name>A0ABU1U8S0_9MICC</name>
<keyword evidence="3" id="KW-0804">Transcription</keyword>
<dbReference type="Gene3D" id="1.10.10.10">
    <property type="entry name" value="Winged helix-like DNA-binding domain superfamily/Winged helix DNA-binding domain"/>
    <property type="match status" value="1"/>
</dbReference>
<dbReference type="InterPro" id="IPR005471">
    <property type="entry name" value="Tscrpt_reg_IclR_N"/>
</dbReference>
<dbReference type="Pfam" id="PF01614">
    <property type="entry name" value="IclR_C"/>
    <property type="match status" value="1"/>
</dbReference>
<feature type="region of interest" description="Disordered" evidence="4">
    <location>
        <begin position="1"/>
        <end position="33"/>
    </location>
</feature>
<comment type="caution">
    <text evidence="7">The sequence shown here is derived from an EMBL/GenBank/DDBJ whole genome shotgun (WGS) entry which is preliminary data.</text>
</comment>
<dbReference type="SUPFAM" id="SSF55781">
    <property type="entry name" value="GAF domain-like"/>
    <property type="match status" value="1"/>
</dbReference>
<dbReference type="PROSITE" id="PS51078">
    <property type="entry name" value="ICLR_ED"/>
    <property type="match status" value="1"/>
</dbReference>